<comment type="caution">
    <text evidence="3">The sequence shown here is derived from an EMBL/GenBank/DDBJ whole genome shotgun (WGS) entry which is preliminary data.</text>
</comment>
<dbReference type="SUPFAM" id="SSF52499">
    <property type="entry name" value="Isochorismatase-like hydrolases"/>
    <property type="match status" value="1"/>
</dbReference>
<evidence type="ECO:0000259" key="2">
    <source>
        <dbReference type="Pfam" id="PF00857"/>
    </source>
</evidence>
<name>A0AAN9YP55_9PEZI</name>
<dbReference type="InterPro" id="IPR036380">
    <property type="entry name" value="Isochorismatase-like_sf"/>
</dbReference>
<evidence type="ECO:0000313" key="4">
    <source>
        <dbReference type="Proteomes" id="UP001320420"/>
    </source>
</evidence>
<dbReference type="Gene3D" id="3.40.50.850">
    <property type="entry name" value="Isochorismatase-like"/>
    <property type="match status" value="1"/>
</dbReference>
<evidence type="ECO:0000256" key="1">
    <source>
        <dbReference type="ARBA" id="ARBA00006336"/>
    </source>
</evidence>
<proteinExistence type="inferred from homology"/>
<feature type="domain" description="Isochorismatase-like" evidence="2">
    <location>
        <begin position="44"/>
        <end position="145"/>
    </location>
</feature>
<protein>
    <recommendedName>
        <fullName evidence="2">Isochorismatase-like domain-containing protein</fullName>
    </recommendedName>
</protein>
<accession>A0AAN9YP55</accession>
<comment type="similarity">
    <text evidence="1">Belongs to the isochorismatase family.</text>
</comment>
<dbReference type="Pfam" id="PF00857">
    <property type="entry name" value="Isochorismatase"/>
    <property type="match status" value="1"/>
</dbReference>
<reference evidence="3 4" key="1">
    <citation type="submission" date="2024-02" db="EMBL/GenBank/DDBJ databases">
        <title>De novo assembly and annotation of 12 fungi associated with fruit tree decline syndrome in Ontario, Canada.</title>
        <authorList>
            <person name="Sulman M."/>
            <person name="Ellouze W."/>
            <person name="Ilyukhin E."/>
        </authorList>
    </citation>
    <scope>NUCLEOTIDE SEQUENCE [LARGE SCALE GENOMIC DNA]</scope>
    <source>
        <strain evidence="3 4">M11/M66-122</strain>
    </source>
</reference>
<keyword evidence="4" id="KW-1185">Reference proteome</keyword>
<organism evidence="3 4">
    <name type="scientific">Diatrype stigma</name>
    <dbReference type="NCBI Taxonomy" id="117547"/>
    <lineage>
        <taxon>Eukaryota</taxon>
        <taxon>Fungi</taxon>
        <taxon>Dikarya</taxon>
        <taxon>Ascomycota</taxon>
        <taxon>Pezizomycotina</taxon>
        <taxon>Sordariomycetes</taxon>
        <taxon>Xylariomycetidae</taxon>
        <taxon>Xylariales</taxon>
        <taxon>Diatrypaceae</taxon>
        <taxon>Diatrype</taxon>
    </lineage>
</organism>
<evidence type="ECO:0000313" key="3">
    <source>
        <dbReference type="EMBL" id="KAK7749270.1"/>
    </source>
</evidence>
<dbReference type="InterPro" id="IPR053152">
    <property type="entry name" value="Hydrolase_YcaC-like"/>
</dbReference>
<dbReference type="EMBL" id="JAKJXP020000075">
    <property type="protein sequence ID" value="KAK7749270.1"/>
    <property type="molecule type" value="Genomic_DNA"/>
</dbReference>
<dbReference type="PANTHER" id="PTHR43559:SF3">
    <property type="entry name" value="HYDROLASE YCAC-RELATED"/>
    <property type="match status" value="1"/>
</dbReference>
<dbReference type="InterPro" id="IPR000868">
    <property type="entry name" value="Isochorismatase-like_dom"/>
</dbReference>
<gene>
    <name evidence="3" type="ORF">SLS62_008239</name>
</gene>
<dbReference type="Proteomes" id="UP001320420">
    <property type="component" value="Unassembled WGS sequence"/>
</dbReference>
<dbReference type="AlphaFoldDB" id="A0AAN9YP55"/>
<sequence length="201" mass="21851">MQDGLFTLGRDYDATVFRNAMYAHAELGKVFDLPVVMTSSSETGPNGPLPDEFVEWYPDAPLIKRQGEVNAWDNPDFREAVIAANKSQIVIGGIVTEVCTTFLALSLREAGYSVFANQEASITTSAEIARGANDRMRDAGVQVLSLFAIVGELMRDWRSPPGAAGVFPFIDTYMPAYGMIARNHRAAVQNGTVFPGEDALP</sequence>
<dbReference type="PANTHER" id="PTHR43559">
    <property type="entry name" value="HYDROLASE YCAC-RELATED"/>
    <property type="match status" value="1"/>
</dbReference>